<dbReference type="SMART" id="SM01043">
    <property type="entry name" value="BTAD"/>
    <property type="match status" value="1"/>
</dbReference>
<dbReference type="eggNOG" id="COG3629">
    <property type="taxonomic scope" value="Bacteria"/>
</dbReference>
<protein>
    <submittedName>
        <fullName evidence="3">Transcriptional activator domain protein</fullName>
    </submittedName>
</protein>
<dbReference type="Pfam" id="PF13176">
    <property type="entry name" value="TPR_7"/>
    <property type="match status" value="1"/>
</dbReference>
<dbReference type="GO" id="GO:0003677">
    <property type="term" value="F:DNA binding"/>
    <property type="evidence" value="ECO:0007669"/>
    <property type="project" value="InterPro"/>
</dbReference>
<dbReference type="Pfam" id="PF13424">
    <property type="entry name" value="TPR_12"/>
    <property type="match status" value="2"/>
</dbReference>
<dbReference type="Pfam" id="PF03704">
    <property type="entry name" value="BTAD"/>
    <property type="match status" value="1"/>
</dbReference>
<dbReference type="PANTHER" id="PTHR47691:SF3">
    <property type="entry name" value="HTH-TYPE TRANSCRIPTIONAL REGULATOR RV0890C-RELATED"/>
    <property type="match status" value="1"/>
</dbReference>
<dbReference type="Gene3D" id="1.25.40.10">
    <property type="entry name" value="Tetratricopeptide repeat domain"/>
    <property type="match status" value="2"/>
</dbReference>
<dbReference type="EMBL" id="CP001826">
    <property type="protein sequence ID" value="ACZ43741.1"/>
    <property type="molecule type" value="Genomic_DNA"/>
</dbReference>
<dbReference type="InterPro" id="IPR058852">
    <property type="entry name" value="HTH_77"/>
</dbReference>
<feature type="domain" description="Bacterial transcriptional activator" evidence="2">
    <location>
        <begin position="120"/>
        <end position="258"/>
    </location>
</feature>
<dbReference type="InterPro" id="IPR049945">
    <property type="entry name" value="AAA_22"/>
</dbReference>
<evidence type="ECO:0000259" key="2">
    <source>
        <dbReference type="SMART" id="SM01043"/>
    </source>
</evidence>
<dbReference type="PANTHER" id="PTHR47691">
    <property type="entry name" value="REGULATOR-RELATED"/>
    <property type="match status" value="1"/>
</dbReference>
<organism evidence="3 4">
    <name type="scientific">Thermobaculum terrenum (strain ATCC BAA-798 / CCMEE 7001 / YNP1)</name>
    <dbReference type="NCBI Taxonomy" id="525904"/>
    <lineage>
        <taxon>Bacteria</taxon>
        <taxon>Bacillati</taxon>
        <taxon>Chloroflexota</taxon>
        <taxon>Chloroflexia</taxon>
        <taxon>Candidatus Thermobaculales</taxon>
        <taxon>Candidatus Thermobaculaceae</taxon>
        <taxon>Thermobaculum</taxon>
    </lineage>
</organism>
<dbReference type="Pfam" id="PF13401">
    <property type="entry name" value="AAA_22"/>
    <property type="match status" value="1"/>
</dbReference>
<feature type="repeat" description="TPR" evidence="1">
    <location>
        <begin position="712"/>
        <end position="745"/>
    </location>
</feature>
<gene>
    <name evidence="3" type="ordered locus">Tter_2859</name>
</gene>
<dbReference type="SUPFAM" id="SSF52540">
    <property type="entry name" value="P-loop containing nucleoside triphosphate hydrolases"/>
    <property type="match status" value="1"/>
</dbReference>
<keyword evidence="4" id="KW-1185">Reference proteome</keyword>
<name>D1CJ21_THET1</name>
<dbReference type="STRING" id="525904.Tter_2859"/>
<dbReference type="InterPro" id="IPR036388">
    <property type="entry name" value="WH-like_DNA-bd_sf"/>
</dbReference>
<dbReference type="PROSITE" id="PS50005">
    <property type="entry name" value="TPR"/>
    <property type="match status" value="2"/>
</dbReference>
<dbReference type="InterPro" id="IPR027417">
    <property type="entry name" value="P-loop_NTPase"/>
</dbReference>
<accession>D1CJ21</accession>
<dbReference type="Proteomes" id="UP000000323">
    <property type="component" value="Chromosome 2"/>
</dbReference>
<dbReference type="SUPFAM" id="SSF46894">
    <property type="entry name" value="C-terminal effector domain of the bipartite response regulators"/>
    <property type="match status" value="1"/>
</dbReference>
<dbReference type="RefSeq" id="WP_012876771.1">
    <property type="nucleotide sequence ID" value="NC_013526.1"/>
</dbReference>
<dbReference type="PRINTS" id="PR00364">
    <property type="entry name" value="DISEASERSIST"/>
</dbReference>
<dbReference type="InterPro" id="IPR016032">
    <property type="entry name" value="Sig_transdc_resp-reg_C-effctor"/>
</dbReference>
<dbReference type="KEGG" id="ttr:Tter_2859"/>
<dbReference type="SMART" id="SM00028">
    <property type="entry name" value="TPR"/>
    <property type="match status" value="6"/>
</dbReference>
<sequence>MEDADSGTLAGTEGAGALYVQLLGEFRVAVGSRVIERSAWRLRKASALIKLLAIARGQRLHREQVVDLLWPDLDLEAGMNNLHYVLGKARRVLEPDAGDFHFLRFDGEWLVLSPLAPVRVDVGEFERAARLAHSSGDPASYFSAIALYTGELLPEDRYEEWVEERRRALQEVYLRLHMELAGLYESRGEYAHALDVLRRAVELEPTLEAAHAGIMRLLALLGRPQEALRQYEALRAALARELDASPQPSTTRLREEILQGHLERELPSVVLAPTHNLPSQLASFVGRTREIEELERLLAGARLLTLTGVGGSGKTRLAVEVSRRLVGTYPDGVWLVELAGVASPELVPNAVASVLGVRELYTTPMEALIEALRSHVLLLVLDNCEHLVEACAELVRELLVACGGVRVLATSRQALRVEGEVVWRVPAMSLPATGKDSPPEEMLASEAVQLFVQRARTRAPDFELTEANAAGVLEICQRLEGLPLALEIAAAQVSFLSVEQLAEHLDEALGTLSGESRTPRHETIRAAMDWSYERLGPAERALFQQMAVFAGGATLQAISSVAGMPLPVVISLLASLVDRSMVAAESVGTRMRYRLIEPVRRYALRLLQDAGGAEAVRRSHAQYYLSLAERACGELGGQQQVSALTELDREYTNLQAVLSWALDGSSSEDVSLGAVLAGCLWPFWDTRGRLQEAQRWLSAALAIDGLPPAVRARLLAGAGMISRSRGEYDVAMRYFEEELALSRDTGDAPGVALALNNLGLIALDQGRYDDARAALLEGLAGWRMVGDPRGSSISLNRLGLVALYQEEYQQAEICLTECLRLRRAHGSVEGMAVTMNNLGLVALHAGAHERAAQLLGQALTLYQQLGNSSGIAVVLNNLGRLAVTKNASDRAVQLCRDSLRLLQEMGDLHDIAECLEVMAAAEARRQEITRAARLLGAASALRKSIGAPLPPVEHPMHDSTLLEVSNALGETRTLLECTIGQEMTLGEVLAYALESAPSR</sequence>
<dbReference type="Pfam" id="PF25872">
    <property type="entry name" value="HTH_77"/>
    <property type="match status" value="1"/>
</dbReference>
<dbReference type="eggNOG" id="COG3903">
    <property type="taxonomic scope" value="Bacteria"/>
</dbReference>
<dbReference type="InterPro" id="IPR019734">
    <property type="entry name" value="TPR_rpt"/>
</dbReference>
<dbReference type="AlphaFoldDB" id="D1CJ21"/>
<proteinExistence type="predicted"/>
<dbReference type="Gene3D" id="3.40.50.300">
    <property type="entry name" value="P-loop containing nucleotide triphosphate hydrolases"/>
    <property type="match status" value="1"/>
</dbReference>
<dbReference type="InterPro" id="IPR005158">
    <property type="entry name" value="BTAD"/>
</dbReference>
<keyword evidence="1" id="KW-0802">TPR repeat</keyword>
<evidence type="ECO:0000313" key="4">
    <source>
        <dbReference type="Proteomes" id="UP000000323"/>
    </source>
</evidence>
<evidence type="ECO:0000256" key="1">
    <source>
        <dbReference type="PROSITE-ProRule" id="PRU00339"/>
    </source>
</evidence>
<dbReference type="SUPFAM" id="SSF48452">
    <property type="entry name" value="TPR-like"/>
    <property type="match status" value="3"/>
</dbReference>
<dbReference type="HOGENOM" id="CLU_004665_1_0_0"/>
<dbReference type="GO" id="GO:0016887">
    <property type="term" value="F:ATP hydrolysis activity"/>
    <property type="evidence" value="ECO:0007669"/>
    <property type="project" value="InterPro"/>
</dbReference>
<feature type="repeat" description="TPR" evidence="1">
    <location>
        <begin position="174"/>
        <end position="207"/>
    </location>
</feature>
<dbReference type="Gene3D" id="1.10.10.10">
    <property type="entry name" value="Winged helix-like DNA-binding domain superfamily/Winged helix DNA-binding domain"/>
    <property type="match status" value="1"/>
</dbReference>
<dbReference type="OrthoDB" id="3691954at2"/>
<evidence type="ECO:0000313" key="3">
    <source>
        <dbReference type="EMBL" id="ACZ43741.1"/>
    </source>
</evidence>
<dbReference type="InterPro" id="IPR011990">
    <property type="entry name" value="TPR-like_helical_dom_sf"/>
</dbReference>
<reference evidence="4" key="1">
    <citation type="journal article" date="2010" name="Stand. Genomic Sci.">
        <title>Complete genome sequence of 'Thermobaculum terrenum' type strain (YNP1).</title>
        <authorList>
            <person name="Kiss H."/>
            <person name="Cleland D."/>
            <person name="Lapidus A."/>
            <person name="Lucas S."/>
            <person name="Glavina Del Rio T."/>
            <person name="Nolan M."/>
            <person name="Tice H."/>
            <person name="Han C."/>
            <person name="Goodwin L."/>
            <person name="Pitluck S."/>
            <person name="Liolios K."/>
            <person name="Ivanova N."/>
            <person name="Mavromatis K."/>
            <person name="Ovchinnikova G."/>
            <person name="Pati A."/>
            <person name="Chen A."/>
            <person name="Palaniappan K."/>
            <person name="Land M."/>
            <person name="Hauser L."/>
            <person name="Chang Y."/>
            <person name="Jeffries C."/>
            <person name="Lu M."/>
            <person name="Brettin T."/>
            <person name="Detter J."/>
            <person name="Goker M."/>
            <person name="Tindall B."/>
            <person name="Beck B."/>
            <person name="McDermott T."/>
            <person name="Woyke T."/>
            <person name="Bristow J."/>
            <person name="Eisen J."/>
            <person name="Markowitz V."/>
            <person name="Hugenholtz P."/>
            <person name="Kyrpides N."/>
            <person name="Klenk H."/>
            <person name="Cheng J."/>
        </authorList>
    </citation>
    <scope>NUCLEOTIDE SEQUENCE [LARGE SCALE GENOMIC DNA]</scope>
    <source>
        <strain evidence="4">ATCC BAA-798 / YNP1</strain>
    </source>
</reference>
<dbReference type="GO" id="GO:0006355">
    <property type="term" value="P:regulation of DNA-templated transcription"/>
    <property type="evidence" value="ECO:0007669"/>
    <property type="project" value="InterPro"/>
</dbReference>